<dbReference type="RefSeq" id="WP_034796970.1">
    <property type="nucleotide sequence ID" value="NZ_CAXURO020000001.1"/>
</dbReference>
<proteinExistence type="predicted"/>
<dbReference type="KEGG" id="eah:FA04_01200"/>
<name>A0A9Q8Y9I3_ENSAD</name>
<evidence type="ECO:0000313" key="3">
    <source>
        <dbReference type="Proteomes" id="UP001055460"/>
    </source>
</evidence>
<keyword evidence="4" id="KW-1185">Reference proteome</keyword>
<evidence type="ECO:0000313" key="2">
    <source>
        <dbReference type="EMBL" id="WFP91021.1"/>
    </source>
</evidence>
<evidence type="ECO:0000313" key="4">
    <source>
        <dbReference type="Proteomes" id="UP001214094"/>
    </source>
</evidence>
<evidence type="ECO:0000313" key="1">
    <source>
        <dbReference type="EMBL" id="USJ23637.1"/>
    </source>
</evidence>
<protein>
    <submittedName>
        <fullName evidence="1">Uncharacterized protein</fullName>
    </submittedName>
</protein>
<dbReference type="Proteomes" id="UP001214094">
    <property type="component" value="Chromosome"/>
</dbReference>
<organism evidence="1 3">
    <name type="scientific">Ensifer adhaerens</name>
    <name type="common">Sinorhizobium morelense</name>
    <dbReference type="NCBI Taxonomy" id="106592"/>
    <lineage>
        <taxon>Bacteria</taxon>
        <taxon>Pseudomonadati</taxon>
        <taxon>Pseudomonadota</taxon>
        <taxon>Alphaproteobacteria</taxon>
        <taxon>Hyphomicrobiales</taxon>
        <taxon>Rhizobiaceae</taxon>
        <taxon>Sinorhizobium/Ensifer group</taxon>
        <taxon>Ensifer</taxon>
    </lineage>
</organism>
<dbReference type="EMBL" id="CP121308">
    <property type="protein sequence ID" value="WFP91021.1"/>
    <property type="molecule type" value="Genomic_DNA"/>
</dbReference>
<dbReference type="AlphaFoldDB" id="A0A9Q8Y9I3"/>
<dbReference type="GeneID" id="29519514"/>
<dbReference type="EMBL" id="CP098807">
    <property type="protein sequence ID" value="USJ23637.1"/>
    <property type="molecule type" value="Genomic_DNA"/>
</dbReference>
<dbReference type="Proteomes" id="UP001055460">
    <property type="component" value="Chromosome"/>
</dbReference>
<accession>A0A9Q8Y9I3</accession>
<sequence length="62" mass="7031">MNALYTDKIETALKSFIADHPGMQTRDQAIIAILENWFTNHGYLPPQQEGLRPEDLDASNDD</sequence>
<reference evidence="1" key="1">
    <citation type="submission" date="2022-06" db="EMBL/GenBank/DDBJ databases">
        <title>Physiological and biochemical characterization and genomic elucidation of a strain of the genus Ensifer adhaerens M8 that combines arsenic oxidation and chromium reduction.</title>
        <authorList>
            <person name="Li X."/>
            <person name="Yu c."/>
        </authorList>
    </citation>
    <scope>NUCLEOTIDE SEQUENCE</scope>
    <source>
        <strain evidence="1">M8</strain>
    </source>
</reference>
<gene>
    <name evidence="1" type="ORF">NE863_01195</name>
    <name evidence="2" type="ORF">P4B07_01185</name>
</gene>
<dbReference type="OrthoDB" id="8372826at2"/>
<reference evidence="2 4" key="2">
    <citation type="submission" date="2023-03" db="EMBL/GenBank/DDBJ databases">
        <title>Comparative genome and transcriptome analysis combination mining strategies for increasing vitamin B12 production of Ensifer adhaerens strain.</title>
        <authorList>
            <person name="Yongheng L."/>
        </authorList>
    </citation>
    <scope>NUCLEOTIDE SEQUENCE [LARGE SCALE GENOMIC DNA]</scope>
    <source>
        <strain evidence="2 4">Casida A-T305</strain>
    </source>
</reference>